<gene>
    <name evidence="3" type="ORF">SAMN05445850_7220</name>
</gene>
<protein>
    <submittedName>
        <fullName evidence="3">Multidrug efflux pump subunit AcrB</fullName>
    </submittedName>
</protein>
<feature type="transmembrane region" description="Helical" evidence="2">
    <location>
        <begin position="966"/>
        <end position="987"/>
    </location>
</feature>
<keyword evidence="2" id="KW-0472">Membrane</keyword>
<dbReference type="GO" id="GO:0005886">
    <property type="term" value="C:plasma membrane"/>
    <property type="evidence" value="ECO:0007669"/>
    <property type="project" value="TreeGrafter"/>
</dbReference>
<dbReference type="EMBL" id="FNKX01000003">
    <property type="protein sequence ID" value="SDR60257.1"/>
    <property type="molecule type" value="Genomic_DNA"/>
</dbReference>
<dbReference type="SUPFAM" id="SSF82693">
    <property type="entry name" value="Multidrug efflux transporter AcrB pore domain, PN1, PN2, PC1 and PC2 subdomains"/>
    <property type="match status" value="3"/>
</dbReference>
<feature type="transmembrane region" description="Helical" evidence="2">
    <location>
        <begin position="428"/>
        <end position="448"/>
    </location>
</feature>
<dbReference type="PANTHER" id="PTHR32063:SF18">
    <property type="entry name" value="CATION EFFLUX SYSTEM PROTEIN"/>
    <property type="match status" value="1"/>
</dbReference>
<feature type="transmembrane region" description="Helical" evidence="2">
    <location>
        <begin position="460"/>
        <end position="487"/>
    </location>
</feature>
<dbReference type="Gene3D" id="1.20.1640.10">
    <property type="entry name" value="Multidrug efflux transporter AcrB transmembrane domain"/>
    <property type="match status" value="2"/>
</dbReference>
<feature type="region of interest" description="Disordered" evidence="1">
    <location>
        <begin position="1"/>
        <end position="33"/>
    </location>
</feature>
<name>A0A1H1KDX7_9BURK</name>
<dbReference type="Gene3D" id="3.30.2090.10">
    <property type="entry name" value="Multidrug efflux transporter AcrB TolC docking domain, DN and DC subdomains"/>
    <property type="match status" value="2"/>
</dbReference>
<feature type="transmembrane region" description="Helical" evidence="2">
    <location>
        <begin position="49"/>
        <end position="69"/>
    </location>
</feature>
<evidence type="ECO:0000256" key="1">
    <source>
        <dbReference type="SAM" id="MobiDB-lite"/>
    </source>
</evidence>
<dbReference type="SUPFAM" id="SSF82866">
    <property type="entry name" value="Multidrug efflux transporter AcrB transmembrane domain"/>
    <property type="match status" value="2"/>
</dbReference>
<dbReference type="InterPro" id="IPR027463">
    <property type="entry name" value="AcrB_DN_DC_subdom"/>
</dbReference>
<dbReference type="Pfam" id="PF00873">
    <property type="entry name" value="ACR_tran"/>
    <property type="match status" value="1"/>
</dbReference>
<feature type="transmembrane region" description="Helical" evidence="2">
    <location>
        <begin position="397"/>
        <end position="416"/>
    </location>
</feature>
<dbReference type="AlphaFoldDB" id="A0A1H1KDX7"/>
<sequence length="1086" mass="117529">MRAPFGQGPDGAGGPGGPGGPGGAGGPRRPAADDSGRFNLSAWAIRNQALVIFAVVLATLFGGLAYARLGQSEDPPFTFRAMVIRTFWPGATARQVEEQVTDRIGRKLQETPHLDYLRSYSRPGESLIVFTMKDSAPVNEVRETWYQVRKKMADIADTLPPGVRGPYFDDEFGDVYTNIYTLAGDGFSPAQLHDYADELRGVLLRVPGVAKVDYFGDPDEHITIEIPNAQLTRLSITPQQLARAINAQNAVTPSGTLTTAFDRVYVRPSGQFTDLKAMGDTLIDINHRLVRLGDIASIRRGYDDPPVSQVRTGGRAVLAIGITMQTGGDVIQLGKRLDAQTAELRARLPAGLELVEVSSMPHAVSHSVNGFLRAAAEAIVIVLAVSLISLGWRAGVVVAISIPVVLAVTALCMNGFDIGLHKISLGTLVLALGLLVDDAIIAVEMMAVKLEQGWGRARAAAFAYSSTAFPMLTGTLVTVAGFLPIALAKSATGEYTRSIFQVSAIALIASWFAAVMLIPLLGYHLLPERKDTARETPRRALRKLRRRADAQTRRSPVAAPRASRFHDRLRDCIAWCVKRRLVVLGVTAALFVAALAGFAFVPQQFFPSSERPELLVDMRLPEGASFEATLREAARLEKTLAGRPEIDHLVDFVGAGAPRFYLPLDVQLPQPNFAQLVITAKSVDDRAKLERWLASTLQNSFPAVRARVSPLQTGPSVGYPVQFRVSGSDLATVREIAEKVAATMKADARTTGVHFDWDEPGERSVRFEIDQQKARELGVTSEDVASFLAMTLSGYTFTQYRVRDRSISVDLRAPRRERVDPDEIVNLAMPTPNGPVPLGALAHLNNELEYAVIWDRDRQPTITVQADVRGNALDIDVTQAIDRTLAPLRASLPIGYRIETGGAGEISGKAQASVIAQLPLMLVVVLTLLMIQLRSFVRVLMVVLTAPLGLIGVVAALLLFGKPFGFVAMLGVIAMSGIIMRNSVILVDQIERNIAAGQGRFDAIVGATVRRFRPIMLTAAAAVLALIPLLHSAFFGPMATALMGGITGATVLTLFFVPALYATAFKVRHFERGVRTATLTIESTWS</sequence>
<dbReference type="STRING" id="157910.SAMN05445850_7220"/>
<dbReference type="Gene3D" id="3.30.70.1430">
    <property type="entry name" value="Multidrug efflux transporter AcrB pore domain"/>
    <property type="match status" value="2"/>
</dbReference>
<dbReference type="GO" id="GO:0042910">
    <property type="term" value="F:xenobiotic transmembrane transporter activity"/>
    <property type="evidence" value="ECO:0007669"/>
    <property type="project" value="TreeGrafter"/>
</dbReference>
<dbReference type="Gene3D" id="3.30.70.1440">
    <property type="entry name" value="Multidrug efflux transporter AcrB pore domain"/>
    <property type="match status" value="1"/>
</dbReference>
<keyword evidence="2" id="KW-1133">Transmembrane helix</keyword>
<feature type="compositionally biased region" description="Gly residues" evidence="1">
    <location>
        <begin position="8"/>
        <end position="26"/>
    </location>
</feature>
<dbReference type="PRINTS" id="PR00702">
    <property type="entry name" value="ACRIFLAVINRP"/>
</dbReference>
<proteinExistence type="predicted"/>
<evidence type="ECO:0000313" key="4">
    <source>
        <dbReference type="Proteomes" id="UP000199365"/>
    </source>
</evidence>
<dbReference type="SUPFAM" id="SSF82714">
    <property type="entry name" value="Multidrug efflux transporter AcrB TolC docking domain, DN and DC subdomains"/>
    <property type="match status" value="2"/>
</dbReference>
<keyword evidence="4" id="KW-1185">Reference proteome</keyword>
<keyword evidence="2" id="KW-0812">Transmembrane</keyword>
<feature type="transmembrane region" description="Helical" evidence="2">
    <location>
        <begin position="1015"/>
        <end position="1035"/>
    </location>
</feature>
<evidence type="ECO:0000313" key="3">
    <source>
        <dbReference type="EMBL" id="SDR60257.1"/>
    </source>
</evidence>
<feature type="transmembrane region" description="Helical" evidence="2">
    <location>
        <begin position="581"/>
        <end position="601"/>
    </location>
</feature>
<dbReference type="Proteomes" id="UP000199365">
    <property type="component" value="Unassembled WGS sequence"/>
</dbReference>
<dbReference type="PANTHER" id="PTHR32063">
    <property type="match status" value="1"/>
</dbReference>
<feature type="transmembrane region" description="Helical" evidence="2">
    <location>
        <begin position="914"/>
        <end position="933"/>
    </location>
</feature>
<dbReference type="InterPro" id="IPR001036">
    <property type="entry name" value="Acrflvin-R"/>
</dbReference>
<feature type="transmembrane region" description="Helical" evidence="2">
    <location>
        <begin position="940"/>
        <end position="960"/>
    </location>
</feature>
<reference evidence="4" key="1">
    <citation type="submission" date="2016-10" db="EMBL/GenBank/DDBJ databases">
        <authorList>
            <person name="Varghese N."/>
            <person name="Submissions S."/>
        </authorList>
    </citation>
    <scope>NUCLEOTIDE SEQUENCE [LARGE SCALE GENOMIC DNA]</scope>
    <source>
        <strain evidence="4">DUS833</strain>
    </source>
</reference>
<dbReference type="Gene3D" id="3.30.70.1320">
    <property type="entry name" value="Multidrug efflux transporter AcrB pore domain like"/>
    <property type="match status" value="1"/>
</dbReference>
<feature type="region of interest" description="Disordered" evidence="1">
    <location>
        <begin position="534"/>
        <end position="559"/>
    </location>
</feature>
<dbReference type="RefSeq" id="WP_090811554.1">
    <property type="nucleotide sequence ID" value="NZ_FNKX01000003.1"/>
</dbReference>
<feature type="transmembrane region" description="Helical" evidence="2">
    <location>
        <begin position="1041"/>
        <end position="1062"/>
    </location>
</feature>
<accession>A0A1H1KDX7</accession>
<feature type="transmembrane region" description="Helical" evidence="2">
    <location>
        <begin position="499"/>
        <end position="526"/>
    </location>
</feature>
<evidence type="ECO:0000256" key="2">
    <source>
        <dbReference type="SAM" id="Phobius"/>
    </source>
</evidence>
<organism evidence="3 4">
    <name type="scientific">Paraburkholderia tuberum</name>
    <dbReference type="NCBI Taxonomy" id="157910"/>
    <lineage>
        <taxon>Bacteria</taxon>
        <taxon>Pseudomonadati</taxon>
        <taxon>Pseudomonadota</taxon>
        <taxon>Betaproteobacteria</taxon>
        <taxon>Burkholderiales</taxon>
        <taxon>Burkholderiaceae</taxon>
        <taxon>Paraburkholderia</taxon>
    </lineage>
</organism>
<feature type="transmembrane region" description="Helical" evidence="2">
    <location>
        <begin position="370"/>
        <end position="390"/>
    </location>
</feature>